<dbReference type="InterPro" id="IPR007886">
    <property type="entry name" value="AlaDH/PNT_N"/>
</dbReference>
<dbReference type="SMART" id="SM01003">
    <property type="entry name" value="AlaDh_PNT_N"/>
    <property type="match status" value="1"/>
</dbReference>
<dbReference type="GO" id="GO:0004753">
    <property type="term" value="F:saccharopine dehydrogenase activity"/>
    <property type="evidence" value="ECO:0007669"/>
    <property type="project" value="TreeGrafter"/>
</dbReference>
<sequence>MSISRLRGNGVIGILREAANKWERRAPISPTDARILRELRQVKVLVQPCNQRVFSDDEYRAAGAIVTEDVSEASVLLGVQRPKPETLLPDRTYACFTRTIKAQRAGMPFLDAVLKNNIRLFDYESITLDGLRNGSRLVSFGTLCGNVGMINTLRGLGERFLSLGYSTPFLGISSAYMYPTLKTAKAAVDALAKEIAKNGLPAPITPLTFVFTGNGRASLGAQEIFKLLPHEFVKPSDLPTLAHRWHQPDKGNARFKVYGCVVEEEDMVARRHDADERKQQHGDAAKASTSWTTNTFDRREYHAHPELYVPTFHERIAPFANVIINATYWDRRYPRLLTNRQAQALLGDQRNARESHQTTPGSLAGTHGLLAVSDISCDIDGSVQFLSRTSTIDRPFYVYDAFRHHAHDGVDGEGVLMMGIEQLASELPRESTRSFSSALLNFAADLAFSDGTKPFEQQSRELPTSLSGACIAAHNELTPNYKYIERMRRELARSKVRPAATLDNTDAVSTTILLQGHLFDTGLINRALDKVELYNGSFDIRECMVRPNMPAQHLKSTSSAVVVLEAPSRSDLDALLADLRNLVRDTPAAEATITELESFD</sequence>
<dbReference type="Pfam" id="PF04455">
    <property type="entry name" value="Saccharop_dh_N"/>
    <property type="match status" value="1"/>
</dbReference>
<dbReference type="AlphaFoldDB" id="A0A0D2WM37"/>
<dbReference type="eggNOG" id="KOG0172">
    <property type="taxonomic scope" value="Eukaryota"/>
</dbReference>
<dbReference type="InParanoid" id="A0A0D2WM37"/>
<accession>A0A0D2WM37</accession>
<keyword evidence="2" id="KW-0520">NAD</keyword>
<evidence type="ECO:0000259" key="4">
    <source>
        <dbReference type="SMART" id="SM01003"/>
    </source>
</evidence>
<dbReference type="EMBL" id="KE346363">
    <property type="protein sequence ID" value="KJE91830.1"/>
    <property type="molecule type" value="Genomic_DNA"/>
</dbReference>
<dbReference type="Gene3D" id="3.30.70.2690">
    <property type="entry name" value="LOR/SDH bifunctional enzyme, conserved domain"/>
    <property type="match status" value="1"/>
</dbReference>
<feature type="domain" description="Alanine dehydrogenase/pyridine nucleotide transhydrogenase N-terminal" evidence="4">
    <location>
        <begin position="13"/>
        <end position="138"/>
    </location>
</feature>
<keyword evidence="1" id="KW-0560">Oxidoreductase</keyword>
<name>A0A0D2WM37_CAPO3</name>
<dbReference type="InterPro" id="IPR043009">
    <property type="entry name" value="LOR/SDH_bifunc_enz_cons_dom_sf"/>
</dbReference>
<dbReference type="Proteomes" id="UP000008743">
    <property type="component" value="Unassembled WGS sequence"/>
</dbReference>
<evidence type="ECO:0000313" key="5">
    <source>
        <dbReference type="EMBL" id="KJE91830.1"/>
    </source>
</evidence>
<dbReference type="RefSeq" id="XP_004363749.2">
    <property type="nucleotide sequence ID" value="XM_004363692.2"/>
</dbReference>
<dbReference type="Gene3D" id="3.40.50.720">
    <property type="entry name" value="NAD(P)-binding Rossmann-like Domain"/>
    <property type="match status" value="2"/>
</dbReference>
<dbReference type="InterPro" id="IPR051168">
    <property type="entry name" value="AASS"/>
</dbReference>
<dbReference type="Pfam" id="PF05222">
    <property type="entry name" value="AlaDh_PNT_N"/>
    <property type="match status" value="1"/>
</dbReference>
<protein>
    <submittedName>
        <fullName evidence="5">Monofunctional lysine-ketoglutarate reductase 2</fullName>
    </submittedName>
</protein>
<dbReference type="OrthoDB" id="10059875at2759"/>
<organism evidence="5 6">
    <name type="scientific">Capsaspora owczarzaki (strain ATCC 30864)</name>
    <dbReference type="NCBI Taxonomy" id="595528"/>
    <lineage>
        <taxon>Eukaryota</taxon>
        <taxon>Filasterea</taxon>
        <taxon>Capsaspora</taxon>
    </lineage>
</organism>
<evidence type="ECO:0000256" key="1">
    <source>
        <dbReference type="ARBA" id="ARBA00023002"/>
    </source>
</evidence>
<dbReference type="PANTHER" id="PTHR11133:SF22">
    <property type="entry name" value="ALPHA-AMINOADIPIC SEMIALDEHYDE SYNTHASE, MITOCHONDRIAL"/>
    <property type="match status" value="1"/>
</dbReference>
<evidence type="ECO:0000313" key="6">
    <source>
        <dbReference type="Proteomes" id="UP000008743"/>
    </source>
</evidence>
<evidence type="ECO:0000259" key="3">
    <source>
        <dbReference type="SMART" id="SM01002"/>
    </source>
</evidence>
<dbReference type="InterPro" id="IPR007545">
    <property type="entry name" value="LOR/SDH_bifunc_enz_cons_dom"/>
</dbReference>
<dbReference type="PANTHER" id="PTHR11133">
    <property type="entry name" value="SACCHAROPINE DEHYDROGENASE"/>
    <property type="match status" value="1"/>
</dbReference>
<dbReference type="InterPro" id="IPR007698">
    <property type="entry name" value="AlaDH/PNT_NAD(H)-bd"/>
</dbReference>
<dbReference type="STRING" id="595528.A0A0D2WM37"/>
<feature type="domain" description="Alanine dehydrogenase/pyridine nucleotide transhydrogenase NAD(H)-binding" evidence="3">
    <location>
        <begin position="190"/>
        <end position="419"/>
    </location>
</feature>
<dbReference type="SMART" id="SM01002">
    <property type="entry name" value="AlaDh_PNT_C"/>
    <property type="match status" value="1"/>
</dbReference>
<gene>
    <name evidence="5" type="ORF">CAOG_002910</name>
</gene>
<dbReference type="GO" id="GO:0019878">
    <property type="term" value="P:lysine biosynthetic process via aminoadipic acid"/>
    <property type="evidence" value="ECO:0007669"/>
    <property type="project" value="TreeGrafter"/>
</dbReference>
<keyword evidence="6" id="KW-1185">Reference proteome</keyword>
<dbReference type="SUPFAM" id="SSF52283">
    <property type="entry name" value="Formate/glycerate dehydrogenase catalytic domain-like"/>
    <property type="match status" value="1"/>
</dbReference>
<proteinExistence type="predicted"/>
<dbReference type="GO" id="GO:0005737">
    <property type="term" value="C:cytoplasm"/>
    <property type="evidence" value="ECO:0007669"/>
    <property type="project" value="TreeGrafter"/>
</dbReference>
<dbReference type="PhylomeDB" id="A0A0D2WM37"/>
<reference evidence="6" key="1">
    <citation type="submission" date="2011-02" db="EMBL/GenBank/DDBJ databases">
        <title>The Genome Sequence of Capsaspora owczarzaki ATCC 30864.</title>
        <authorList>
            <person name="Russ C."/>
            <person name="Cuomo C."/>
            <person name="Burger G."/>
            <person name="Gray M.W."/>
            <person name="Holland P.W.H."/>
            <person name="King N."/>
            <person name="Lang F.B.F."/>
            <person name="Roger A.J."/>
            <person name="Ruiz-Trillo I."/>
            <person name="Young S.K."/>
            <person name="Zeng Q."/>
            <person name="Gargeya S."/>
            <person name="Alvarado L."/>
            <person name="Berlin A."/>
            <person name="Chapman S.B."/>
            <person name="Chen Z."/>
            <person name="Freedman E."/>
            <person name="Gellesch M."/>
            <person name="Goldberg J."/>
            <person name="Griggs A."/>
            <person name="Gujja S."/>
            <person name="Heilman E."/>
            <person name="Heiman D."/>
            <person name="Howarth C."/>
            <person name="Mehta T."/>
            <person name="Neiman D."/>
            <person name="Pearson M."/>
            <person name="Roberts A."/>
            <person name="Saif S."/>
            <person name="Shea T."/>
            <person name="Shenoy N."/>
            <person name="Sisk P."/>
            <person name="Stolte C."/>
            <person name="Sykes S."/>
            <person name="White J."/>
            <person name="Yandava C."/>
            <person name="Haas B."/>
            <person name="Nusbaum C."/>
            <person name="Birren B."/>
        </authorList>
    </citation>
    <scope>NUCLEOTIDE SEQUENCE</scope>
    <source>
        <strain evidence="6">ATCC 30864</strain>
    </source>
</reference>
<dbReference type="CDD" id="cd12189">
    <property type="entry name" value="LKR_SDH_like"/>
    <property type="match status" value="1"/>
</dbReference>
<evidence type="ECO:0000256" key="2">
    <source>
        <dbReference type="ARBA" id="ARBA00023027"/>
    </source>
</evidence>